<organism evidence="1 2">
    <name type="scientific">Puccinia graminis f. sp. tritici</name>
    <dbReference type="NCBI Taxonomy" id="56615"/>
    <lineage>
        <taxon>Eukaryota</taxon>
        <taxon>Fungi</taxon>
        <taxon>Dikarya</taxon>
        <taxon>Basidiomycota</taxon>
        <taxon>Pucciniomycotina</taxon>
        <taxon>Pucciniomycetes</taxon>
        <taxon>Pucciniales</taxon>
        <taxon>Pucciniaceae</taxon>
        <taxon>Puccinia</taxon>
    </lineage>
</organism>
<gene>
    <name evidence="1" type="ORF">PGT21_033027</name>
</gene>
<accession>A0A5B0QXZ1</accession>
<name>A0A5B0QXZ1_PUCGR</name>
<protein>
    <submittedName>
        <fullName evidence="1">Uncharacterized protein</fullName>
    </submittedName>
</protein>
<reference evidence="1 2" key="1">
    <citation type="submission" date="2019-05" db="EMBL/GenBank/DDBJ databases">
        <title>Emergence of the Ug99 lineage of the wheat stem rust pathogen through somatic hybridization.</title>
        <authorList>
            <person name="Li F."/>
            <person name="Upadhyaya N.M."/>
            <person name="Sperschneider J."/>
            <person name="Matny O."/>
            <person name="Nguyen-Phuc H."/>
            <person name="Mago R."/>
            <person name="Raley C."/>
            <person name="Miller M.E."/>
            <person name="Silverstein K.A.T."/>
            <person name="Henningsen E."/>
            <person name="Hirsch C.D."/>
            <person name="Visser B."/>
            <person name="Pretorius Z.A."/>
            <person name="Steffenson B.J."/>
            <person name="Schwessinger B."/>
            <person name="Dodds P.N."/>
            <person name="Figueroa M."/>
        </authorList>
    </citation>
    <scope>NUCLEOTIDE SEQUENCE [LARGE SCALE GENOMIC DNA]</scope>
    <source>
        <strain evidence="1">21-0</strain>
    </source>
</reference>
<dbReference type="Proteomes" id="UP000324748">
    <property type="component" value="Unassembled WGS sequence"/>
</dbReference>
<evidence type="ECO:0000313" key="1">
    <source>
        <dbReference type="EMBL" id="KAA1118181.1"/>
    </source>
</evidence>
<evidence type="ECO:0000313" key="2">
    <source>
        <dbReference type="Proteomes" id="UP000324748"/>
    </source>
</evidence>
<dbReference type="AlphaFoldDB" id="A0A5B0QXZ1"/>
<proteinExistence type="predicted"/>
<comment type="caution">
    <text evidence="1">The sequence shown here is derived from an EMBL/GenBank/DDBJ whole genome shotgun (WGS) entry which is preliminary data.</text>
</comment>
<sequence length="51" mass="5234">MGVGTLWTNGPLAQQVLDLNMYSAGGKPGHAQALGGPASTLLHVSMARRDS</sequence>
<keyword evidence="2" id="KW-1185">Reference proteome</keyword>
<dbReference type="EMBL" id="VSWC01000002">
    <property type="protein sequence ID" value="KAA1118181.1"/>
    <property type="molecule type" value="Genomic_DNA"/>
</dbReference>